<evidence type="ECO:0000256" key="1">
    <source>
        <dbReference type="SAM" id="Phobius"/>
    </source>
</evidence>
<accession>A0A087CMC9</accession>
<dbReference type="EMBL" id="JGZK01000017">
    <property type="protein sequence ID" value="KFI84429.1"/>
    <property type="molecule type" value="Genomic_DNA"/>
</dbReference>
<feature type="transmembrane region" description="Helical" evidence="1">
    <location>
        <begin position="116"/>
        <end position="138"/>
    </location>
</feature>
<feature type="transmembrane region" description="Helical" evidence="1">
    <location>
        <begin position="376"/>
        <end position="394"/>
    </location>
</feature>
<feature type="transmembrane region" description="Helical" evidence="1">
    <location>
        <begin position="174"/>
        <end position="203"/>
    </location>
</feature>
<comment type="caution">
    <text evidence="2">The sequence shown here is derived from an EMBL/GenBank/DDBJ whole genome shotgun (WGS) entry which is preliminary data.</text>
</comment>
<dbReference type="AlphaFoldDB" id="A0A087CMC9"/>
<name>A0A087CMC9_9BIFI</name>
<evidence type="ECO:0000313" key="2">
    <source>
        <dbReference type="EMBL" id="KFI84429.1"/>
    </source>
</evidence>
<sequence length="458" mass="51514">MQLDMDRLRKANESKPCILATWLCCIIITLITLLPVVRAQGDDTNFARWISESSSPAHWVWERYLNWSGRVFSESAAAVFIPLDQMWWRVANALMVALLIYSMIRLVSRRVTVVDVLIGYASFWLIAPGMMLNSVYWVAGSFAYLWPTALAFFASLLLVRIYRGESVRHWGWYIPVAFVASLGVEQVGLCLCAFALLTLGAYWIRNKKISIPSLVFALVSGAGIIIEMVSPGSHLRTISETKNWYPEFATMPLSSKIVRGIMWQFSYTANFMLLIIAVLIIGLLVVMAQCWCSTEVEISANSTAKGDHSVPLFNRIAIGLAGALLTVLACEDLIQIRPFLMNFSGDRLHKITSASFWTILLVCLIITVLYCAKSRMLIAFILLAGIAASAVMYFSPTIYASGPRTMFISALLFITVLHFMRSWYPSRFWYWIIGIPAAANFLHFVYAVWSNYSLSLFG</sequence>
<evidence type="ECO:0000313" key="3">
    <source>
        <dbReference type="Proteomes" id="UP000028984"/>
    </source>
</evidence>
<feature type="transmembrane region" description="Helical" evidence="1">
    <location>
        <begin position="406"/>
        <end position="424"/>
    </location>
</feature>
<dbReference type="OrthoDB" id="2284195at2"/>
<keyword evidence="1" id="KW-0472">Membrane</keyword>
<feature type="transmembrane region" description="Helical" evidence="1">
    <location>
        <begin position="144"/>
        <end position="162"/>
    </location>
</feature>
<organism evidence="2 3">
    <name type="scientific">Bifidobacterium reuteri DSM 23975</name>
    <dbReference type="NCBI Taxonomy" id="1437610"/>
    <lineage>
        <taxon>Bacteria</taxon>
        <taxon>Bacillati</taxon>
        <taxon>Actinomycetota</taxon>
        <taxon>Actinomycetes</taxon>
        <taxon>Bifidobacteriales</taxon>
        <taxon>Bifidobacteriaceae</taxon>
        <taxon>Bifidobacterium</taxon>
    </lineage>
</organism>
<dbReference type="InterPro" id="IPR045691">
    <property type="entry name" value="DUF6056"/>
</dbReference>
<feature type="transmembrane region" description="Helical" evidence="1">
    <location>
        <begin position="265"/>
        <end position="288"/>
    </location>
</feature>
<keyword evidence="1" id="KW-0812">Transmembrane</keyword>
<gene>
    <name evidence="2" type="ORF">BREU_1201</name>
</gene>
<keyword evidence="1" id="KW-1133">Transmembrane helix</keyword>
<feature type="transmembrane region" description="Helical" evidence="1">
    <location>
        <begin position="86"/>
        <end position="104"/>
    </location>
</feature>
<dbReference type="Pfam" id="PF19528">
    <property type="entry name" value="DUF6056"/>
    <property type="match status" value="1"/>
</dbReference>
<dbReference type="RefSeq" id="WP_044095947.1">
    <property type="nucleotide sequence ID" value="NZ_JDUW01000026.1"/>
</dbReference>
<feature type="transmembrane region" description="Helical" evidence="1">
    <location>
        <begin position="430"/>
        <end position="449"/>
    </location>
</feature>
<feature type="transmembrane region" description="Helical" evidence="1">
    <location>
        <begin position="351"/>
        <end position="370"/>
    </location>
</feature>
<protein>
    <submittedName>
        <fullName evidence="2">Uncharacterized protein</fullName>
    </submittedName>
</protein>
<feature type="transmembrane region" description="Helical" evidence="1">
    <location>
        <begin position="209"/>
        <end position="229"/>
    </location>
</feature>
<reference evidence="2 3" key="1">
    <citation type="submission" date="2014-03" db="EMBL/GenBank/DDBJ databases">
        <title>Genomics of Bifidobacteria.</title>
        <authorList>
            <person name="Ventura M."/>
            <person name="Milani C."/>
            <person name="Lugli G.A."/>
        </authorList>
    </citation>
    <scope>NUCLEOTIDE SEQUENCE [LARGE SCALE GENOMIC DNA]</scope>
    <source>
        <strain evidence="2 3">DSM 23975</strain>
    </source>
</reference>
<proteinExistence type="predicted"/>
<dbReference type="eggNOG" id="ENOG5030WIW">
    <property type="taxonomic scope" value="Bacteria"/>
</dbReference>
<dbReference type="Proteomes" id="UP000028984">
    <property type="component" value="Unassembled WGS sequence"/>
</dbReference>
<keyword evidence="3" id="KW-1185">Reference proteome</keyword>